<proteinExistence type="predicted"/>
<reference evidence="1 2" key="1">
    <citation type="journal article" date="2013" name="Mar. Genomics">
        <title>Expression of sulfatases in Rhodopirellula baltica and the diversity of sulfatases in the genus Rhodopirellula.</title>
        <authorList>
            <person name="Wegner C.E."/>
            <person name="Richter-Heitmann T."/>
            <person name="Klindworth A."/>
            <person name="Klockow C."/>
            <person name="Richter M."/>
            <person name="Achstetter T."/>
            <person name="Glockner F.O."/>
            <person name="Harder J."/>
        </authorList>
    </citation>
    <scope>NUCLEOTIDE SEQUENCE [LARGE SCALE GENOMIC DNA]</scope>
    <source>
        <strain evidence="1 2">SM1</strain>
    </source>
</reference>
<name>M5RLU7_9BACT</name>
<dbReference type="PATRIC" id="fig|1265738.3.peg.6753"/>
<accession>M5RLU7</accession>
<comment type="caution">
    <text evidence="1">The sequence shown here is derived from an EMBL/GenBank/DDBJ whole genome shotgun (WGS) entry which is preliminary data.</text>
</comment>
<dbReference type="AlphaFoldDB" id="M5RLU7"/>
<keyword evidence="2" id="KW-1185">Reference proteome</keyword>
<gene>
    <name evidence="1" type="ORF">RMSM_06756</name>
</gene>
<protein>
    <submittedName>
        <fullName evidence="1">Uncharacterized protein</fullName>
    </submittedName>
</protein>
<organism evidence="1 2">
    <name type="scientific">Rhodopirellula maiorica SM1</name>
    <dbReference type="NCBI Taxonomy" id="1265738"/>
    <lineage>
        <taxon>Bacteria</taxon>
        <taxon>Pseudomonadati</taxon>
        <taxon>Planctomycetota</taxon>
        <taxon>Planctomycetia</taxon>
        <taxon>Pirellulales</taxon>
        <taxon>Pirellulaceae</taxon>
        <taxon>Novipirellula</taxon>
    </lineage>
</organism>
<dbReference type="Proteomes" id="UP000011991">
    <property type="component" value="Unassembled WGS sequence"/>
</dbReference>
<evidence type="ECO:0000313" key="1">
    <source>
        <dbReference type="EMBL" id="EMI16352.1"/>
    </source>
</evidence>
<evidence type="ECO:0000313" key="2">
    <source>
        <dbReference type="Proteomes" id="UP000011991"/>
    </source>
</evidence>
<sequence length="43" mass="4783">MTPTSWSRSPKAQTISVALGKREMIRIAVPLDSCNEIEIVTDH</sequence>
<dbReference type="EMBL" id="ANOG01000967">
    <property type="protein sequence ID" value="EMI16352.1"/>
    <property type="molecule type" value="Genomic_DNA"/>
</dbReference>